<reference evidence="7 8" key="1">
    <citation type="journal article" date="2011" name="Science">
        <title>The ecoresponsive genome of Daphnia pulex.</title>
        <authorList>
            <person name="Colbourne J.K."/>
            <person name="Pfrender M.E."/>
            <person name="Gilbert D."/>
            <person name="Thomas W.K."/>
            <person name="Tucker A."/>
            <person name="Oakley T.H."/>
            <person name="Tokishita S."/>
            <person name="Aerts A."/>
            <person name="Arnold G.J."/>
            <person name="Basu M.K."/>
            <person name="Bauer D.J."/>
            <person name="Caceres C.E."/>
            <person name="Carmel L."/>
            <person name="Casola C."/>
            <person name="Choi J.H."/>
            <person name="Detter J.C."/>
            <person name="Dong Q."/>
            <person name="Dusheyko S."/>
            <person name="Eads B.D."/>
            <person name="Frohlich T."/>
            <person name="Geiler-Samerotte K.A."/>
            <person name="Gerlach D."/>
            <person name="Hatcher P."/>
            <person name="Jogdeo S."/>
            <person name="Krijgsveld J."/>
            <person name="Kriventseva E.V."/>
            <person name="Kultz D."/>
            <person name="Laforsch C."/>
            <person name="Lindquist E."/>
            <person name="Lopez J."/>
            <person name="Manak J.R."/>
            <person name="Muller J."/>
            <person name="Pangilinan J."/>
            <person name="Patwardhan R.P."/>
            <person name="Pitluck S."/>
            <person name="Pritham E.J."/>
            <person name="Rechtsteiner A."/>
            <person name="Rho M."/>
            <person name="Rogozin I.B."/>
            <person name="Sakarya O."/>
            <person name="Salamov A."/>
            <person name="Schaack S."/>
            <person name="Shapiro H."/>
            <person name="Shiga Y."/>
            <person name="Skalitzky C."/>
            <person name="Smith Z."/>
            <person name="Souvorov A."/>
            <person name="Sung W."/>
            <person name="Tang Z."/>
            <person name="Tsuchiya D."/>
            <person name="Tu H."/>
            <person name="Vos H."/>
            <person name="Wang M."/>
            <person name="Wolf Y.I."/>
            <person name="Yamagata H."/>
            <person name="Yamada T."/>
            <person name="Ye Y."/>
            <person name="Shaw J.R."/>
            <person name="Andrews J."/>
            <person name="Crease T.J."/>
            <person name="Tang H."/>
            <person name="Lucas S.M."/>
            <person name="Robertson H.M."/>
            <person name="Bork P."/>
            <person name="Koonin E.V."/>
            <person name="Zdobnov E.M."/>
            <person name="Grigoriev I.V."/>
            <person name="Lynch M."/>
            <person name="Boore J.L."/>
        </authorList>
    </citation>
    <scope>NUCLEOTIDE SEQUENCE [LARGE SCALE GENOMIC DNA]</scope>
</reference>
<dbReference type="STRING" id="6669.E9HDU8"/>
<dbReference type="KEGG" id="dpx:DAPPUDRAFT_61643"/>
<keyword evidence="8" id="KW-1185">Reference proteome</keyword>
<dbReference type="InterPro" id="IPR001739">
    <property type="entry name" value="Methyl_CpG_DNA-bd"/>
</dbReference>
<comment type="subcellular location">
    <subcellularLocation>
        <location evidence="1">Nucleus</location>
    </subcellularLocation>
</comment>
<keyword evidence="3" id="KW-0238">DNA-binding</keyword>
<evidence type="ECO:0000256" key="3">
    <source>
        <dbReference type="ARBA" id="ARBA00023125"/>
    </source>
</evidence>
<evidence type="ECO:0000313" key="7">
    <source>
        <dbReference type="EMBL" id="EFX70089.1"/>
    </source>
</evidence>
<evidence type="ECO:0000256" key="4">
    <source>
        <dbReference type="ARBA" id="ARBA00023163"/>
    </source>
</evidence>
<dbReference type="InParanoid" id="E9HDU8"/>
<dbReference type="SMART" id="SM00391">
    <property type="entry name" value="MBD"/>
    <property type="match status" value="1"/>
</dbReference>
<evidence type="ECO:0000313" key="8">
    <source>
        <dbReference type="Proteomes" id="UP000000305"/>
    </source>
</evidence>
<gene>
    <name evidence="7" type="ORF">DAPPUDRAFT_61643</name>
</gene>
<dbReference type="GO" id="GO:0003677">
    <property type="term" value="F:DNA binding"/>
    <property type="evidence" value="ECO:0007669"/>
    <property type="project" value="UniProtKB-KW"/>
</dbReference>
<evidence type="ECO:0000256" key="5">
    <source>
        <dbReference type="ARBA" id="ARBA00023242"/>
    </source>
</evidence>
<keyword evidence="5" id="KW-0539">Nucleus</keyword>
<dbReference type="eggNOG" id="KOG4161">
    <property type="taxonomic scope" value="Eukaryota"/>
</dbReference>
<dbReference type="Proteomes" id="UP000000305">
    <property type="component" value="Unassembled WGS sequence"/>
</dbReference>
<feature type="domain" description="MBD" evidence="6">
    <location>
        <begin position="3"/>
        <end position="74"/>
    </location>
</feature>
<evidence type="ECO:0000256" key="1">
    <source>
        <dbReference type="ARBA" id="ARBA00004123"/>
    </source>
</evidence>
<name>E9HDU8_DAPPU</name>
<organism evidence="7 8">
    <name type="scientific">Daphnia pulex</name>
    <name type="common">Water flea</name>
    <dbReference type="NCBI Taxonomy" id="6669"/>
    <lineage>
        <taxon>Eukaryota</taxon>
        <taxon>Metazoa</taxon>
        <taxon>Ecdysozoa</taxon>
        <taxon>Arthropoda</taxon>
        <taxon>Crustacea</taxon>
        <taxon>Branchiopoda</taxon>
        <taxon>Diplostraca</taxon>
        <taxon>Cladocera</taxon>
        <taxon>Anomopoda</taxon>
        <taxon>Daphniidae</taxon>
        <taxon>Daphnia</taxon>
    </lineage>
</organism>
<dbReference type="Gene3D" id="3.30.890.10">
    <property type="entry name" value="Methyl-cpg-binding Protein 2, Chain A"/>
    <property type="match status" value="1"/>
</dbReference>
<dbReference type="EMBL" id="GL732625">
    <property type="protein sequence ID" value="EFX70089.1"/>
    <property type="molecule type" value="Genomic_DNA"/>
</dbReference>
<dbReference type="AlphaFoldDB" id="E9HDU8"/>
<feature type="non-terminal residue" evidence="7">
    <location>
        <position position="75"/>
    </location>
</feature>
<proteinExistence type="predicted"/>
<keyword evidence="4" id="KW-0804">Transcription</keyword>
<dbReference type="Pfam" id="PF01429">
    <property type="entry name" value="MBD"/>
    <property type="match status" value="1"/>
</dbReference>
<evidence type="ECO:0000259" key="6">
    <source>
        <dbReference type="PROSITE" id="PS50982"/>
    </source>
</evidence>
<dbReference type="PANTHER" id="PTHR12396">
    <property type="entry name" value="METHYL-CPG BINDING PROTEIN, MBD"/>
    <property type="match status" value="1"/>
</dbReference>
<keyword evidence="2" id="KW-0805">Transcription regulation</keyword>
<dbReference type="GO" id="GO:0005654">
    <property type="term" value="C:nucleoplasm"/>
    <property type="evidence" value="ECO:0007669"/>
    <property type="project" value="UniProtKB-ARBA"/>
</dbReference>
<dbReference type="PROSITE" id="PS50982">
    <property type="entry name" value="MBD"/>
    <property type="match status" value="1"/>
</dbReference>
<sequence>MFTESPLFDDPSLPTGWHRKVVQRQTGATAGQWDVYVYNPEGKKFRSRNELRTHFNQIGSTMNSEDFDFSVKGKG</sequence>
<dbReference type="OrthoDB" id="10265068at2759"/>
<evidence type="ECO:0000256" key="2">
    <source>
        <dbReference type="ARBA" id="ARBA00023015"/>
    </source>
</evidence>
<accession>E9HDU8</accession>
<dbReference type="InterPro" id="IPR016177">
    <property type="entry name" value="DNA-bd_dom_sf"/>
</dbReference>
<dbReference type="CDD" id="cd01396">
    <property type="entry name" value="MeCP2_MBD"/>
    <property type="match status" value="1"/>
</dbReference>
<protein>
    <recommendedName>
        <fullName evidence="6">MBD domain-containing protein</fullName>
    </recommendedName>
</protein>
<dbReference type="SUPFAM" id="SSF54171">
    <property type="entry name" value="DNA-binding domain"/>
    <property type="match status" value="1"/>
</dbReference>
<dbReference type="HOGENOM" id="CLU_2678054_0_0_1"/>
<dbReference type="OMA" id="RTHFNQI"/>